<dbReference type="AlphaFoldDB" id="A0A9P1ILE9"/>
<dbReference type="PANTHER" id="PTHR23124">
    <property type="entry name" value="C-TYPE LECTIN DOMAIN-CONTAINING PROTEIN-RELATED-RELATED"/>
    <property type="match status" value="1"/>
</dbReference>
<evidence type="ECO:0000313" key="4">
    <source>
        <dbReference type="Proteomes" id="UP001152747"/>
    </source>
</evidence>
<sequence length="382" mass="41440">MFGGFLILFIFVFEFEFGLTCVPTQHIEDVITTTSVSTISVTTTTTTTSTTSTTTPIPVCPDSTWTKFDRGTYFWCMKVYYSASSNGYTMDADCLKLNAAAVPSGFQNTAEIATIVGEILKTTTYGFWLVGAYAADGVNFEWTDKHTTGTAGLVLDLSYPYSSTGPIPTNLILTLNSQLRPFYAATYEYGVIVTMCIPTQQIEVEPITTTTTNSTTTTTTTTSTTTTKPPPACPDSTWTLFDRGNCSWCMKINRDSVFNDITSMNAACATLDPSAVASGFQNVAEIAKMTVVTLSEVPGQYQIAVGAFRRPECDDLNYLTATCSAQNSFYGTDGFAWVGGVPNNTYPTYICRNVLVDTLYKQAILAVFGIGPKNVFCGMLAK</sequence>
<evidence type="ECO:0000256" key="2">
    <source>
        <dbReference type="SAM" id="SignalP"/>
    </source>
</evidence>
<gene>
    <name evidence="3" type="ORF">CAMP_LOCUS9685</name>
</gene>
<organism evidence="3 4">
    <name type="scientific">Caenorhabditis angaria</name>
    <dbReference type="NCBI Taxonomy" id="860376"/>
    <lineage>
        <taxon>Eukaryota</taxon>
        <taxon>Metazoa</taxon>
        <taxon>Ecdysozoa</taxon>
        <taxon>Nematoda</taxon>
        <taxon>Chromadorea</taxon>
        <taxon>Rhabditida</taxon>
        <taxon>Rhabditina</taxon>
        <taxon>Rhabditomorpha</taxon>
        <taxon>Rhabditoidea</taxon>
        <taxon>Rhabditidae</taxon>
        <taxon>Peloderinae</taxon>
        <taxon>Caenorhabditis</taxon>
    </lineage>
</organism>
<evidence type="ECO:0000256" key="1">
    <source>
        <dbReference type="SAM" id="MobiDB-lite"/>
    </source>
</evidence>
<accession>A0A9P1ILE9</accession>
<dbReference type="Proteomes" id="UP001152747">
    <property type="component" value="Unassembled WGS sequence"/>
</dbReference>
<keyword evidence="4" id="KW-1185">Reference proteome</keyword>
<dbReference type="EMBL" id="CANHGI010000004">
    <property type="protein sequence ID" value="CAI5447048.1"/>
    <property type="molecule type" value="Genomic_DNA"/>
</dbReference>
<proteinExistence type="predicted"/>
<feature type="compositionally biased region" description="Low complexity" evidence="1">
    <location>
        <begin position="211"/>
        <end position="227"/>
    </location>
</feature>
<feature type="chain" id="PRO_5040293164" description="C-type lectin domain-containing protein" evidence="2">
    <location>
        <begin position="21"/>
        <end position="382"/>
    </location>
</feature>
<dbReference type="PANTHER" id="PTHR23124:SF148">
    <property type="entry name" value="C-TYPE LECTIN DOMAIN-CONTAINING PROTEIN-RELATED"/>
    <property type="match status" value="1"/>
</dbReference>
<reference evidence="3" key="1">
    <citation type="submission" date="2022-11" db="EMBL/GenBank/DDBJ databases">
        <authorList>
            <person name="Kikuchi T."/>
        </authorList>
    </citation>
    <scope>NUCLEOTIDE SEQUENCE</scope>
    <source>
        <strain evidence="3">PS1010</strain>
    </source>
</reference>
<protein>
    <recommendedName>
        <fullName evidence="5">C-type lectin domain-containing protein</fullName>
    </recommendedName>
</protein>
<comment type="caution">
    <text evidence="3">The sequence shown here is derived from an EMBL/GenBank/DDBJ whole genome shotgun (WGS) entry which is preliminary data.</text>
</comment>
<name>A0A9P1ILE9_9PELO</name>
<evidence type="ECO:0000313" key="3">
    <source>
        <dbReference type="EMBL" id="CAI5447048.1"/>
    </source>
</evidence>
<feature type="region of interest" description="Disordered" evidence="1">
    <location>
        <begin position="211"/>
        <end position="230"/>
    </location>
</feature>
<evidence type="ECO:0008006" key="5">
    <source>
        <dbReference type="Google" id="ProtNLM"/>
    </source>
</evidence>
<keyword evidence="2" id="KW-0732">Signal</keyword>
<feature type="signal peptide" evidence="2">
    <location>
        <begin position="1"/>
        <end position="20"/>
    </location>
</feature>